<keyword evidence="4" id="KW-0808">Transferase</keyword>
<dbReference type="EC" id="2.4.1.-" evidence="10"/>
<accession>A0A8S9ZUD8</accession>
<keyword evidence="3 10" id="KW-0328">Glycosyltransferase</keyword>
<keyword evidence="8 10" id="KW-0333">Golgi apparatus</keyword>
<evidence type="ECO:0000256" key="5">
    <source>
        <dbReference type="ARBA" id="ARBA00022692"/>
    </source>
</evidence>
<dbReference type="Proteomes" id="UP000605970">
    <property type="component" value="Unassembled WGS sequence"/>
</dbReference>
<protein>
    <recommendedName>
        <fullName evidence="10">Hexosyltransferase</fullName>
        <ecNumber evidence="10">2.4.1.-</ecNumber>
    </recommendedName>
</protein>
<comment type="caution">
    <text evidence="11">The sequence shown here is derived from an EMBL/GenBank/DDBJ whole genome shotgun (WGS) entry which is preliminary data.</text>
</comment>
<evidence type="ECO:0000256" key="10">
    <source>
        <dbReference type="RuleBase" id="RU363063"/>
    </source>
</evidence>
<organism evidence="11 12">
    <name type="scientific">Meloidogyne graminicola</name>
    <dbReference type="NCBI Taxonomy" id="189291"/>
    <lineage>
        <taxon>Eukaryota</taxon>
        <taxon>Metazoa</taxon>
        <taxon>Ecdysozoa</taxon>
        <taxon>Nematoda</taxon>
        <taxon>Chromadorea</taxon>
        <taxon>Rhabditida</taxon>
        <taxon>Tylenchina</taxon>
        <taxon>Tylenchomorpha</taxon>
        <taxon>Tylenchoidea</taxon>
        <taxon>Meloidogynidae</taxon>
        <taxon>Meloidogyninae</taxon>
        <taxon>Meloidogyne</taxon>
    </lineage>
</organism>
<gene>
    <name evidence="11" type="ORF">Mgra_00003523</name>
</gene>
<dbReference type="EMBL" id="JABEBT010000023">
    <property type="protein sequence ID" value="KAF7637135.1"/>
    <property type="molecule type" value="Genomic_DNA"/>
</dbReference>
<keyword evidence="7 10" id="KW-1133">Transmembrane helix</keyword>
<dbReference type="Pfam" id="PF01762">
    <property type="entry name" value="Galactosyl_T"/>
    <property type="match status" value="1"/>
</dbReference>
<proteinExistence type="inferred from homology"/>
<dbReference type="GO" id="GO:0016758">
    <property type="term" value="F:hexosyltransferase activity"/>
    <property type="evidence" value="ECO:0007669"/>
    <property type="project" value="InterPro"/>
</dbReference>
<evidence type="ECO:0000313" key="11">
    <source>
        <dbReference type="EMBL" id="KAF7637135.1"/>
    </source>
</evidence>
<dbReference type="InterPro" id="IPR002659">
    <property type="entry name" value="Glyco_trans_31"/>
</dbReference>
<evidence type="ECO:0000256" key="7">
    <source>
        <dbReference type="ARBA" id="ARBA00022989"/>
    </source>
</evidence>
<evidence type="ECO:0000256" key="8">
    <source>
        <dbReference type="ARBA" id="ARBA00023034"/>
    </source>
</evidence>
<evidence type="ECO:0000313" key="12">
    <source>
        <dbReference type="Proteomes" id="UP000605970"/>
    </source>
</evidence>
<dbReference type="PANTHER" id="PTHR11214:SF378">
    <property type="entry name" value="BETA-1,3-GALACTOSYLTRANSFERASE 4"/>
    <property type="match status" value="1"/>
</dbReference>
<dbReference type="PANTHER" id="PTHR11214">
    <property type="entry name" value="BETA-1,3-N-ACETYLGLUCOSAMINYLTRANSFERASE"/>
    <property type="match status" value="1"/>
</dbReference>
<keyword evidence="9 10" id="KW-0472">Membrane</keyword>
<comment type="similarity">
    <text evidence="2 10">Belongs to the glycosyltransferase 31 family.</text>
</comment>
<dbReference type="GO" id="GO:0006493">
    <property type="term" value="P:protein O-linked glycosylation"/>
    <property type="evidence" value="ECO:0007669"/>
    <property type="project" value="TreeGrafter"/>
</dbReference>
<keyword evidence="6 10" id="KW-0735">Signal-anchor</keyword>
<dbReference type="OrthoDB" id="6355886at2759"/>
<feature type="transmembrane region" description="Helical" evidence="10">
    <location>
        <begin position="33"/>
        <end position="52"/>
    </location>
</feature>
<dbReference type="Gene3D" id="3.90.550.50">
    <property type="match status" value="1"/>
</dbReference>
<reference evidence="11" key="1">
    <citation type="journal article" date="2020" name="Ecol. Evol.">
        <title>Genome structure and content of the rice root-knot nematode (Meloidogyne graminicola).</title>
        <authorList>
            <person name="Phan N.T."/>
            <person name="Danchin E.G.J."/>
            <person name="Klopp C."/>
            <person name="Perfus-Barbeoch L."/>
            <person name="Kozlowski D.K."/>
            <person name="Koutsovoulos G.D."/>
            <person name="Lopez-Roques C."/>
            <person name="Bouchez O."/>
            <person name="Zahm M."/>
            <person name="Besnard G."/>
            <person name="Bellafiore S."/>
        </authorList>
    </citation>
    <scope>NUCLEOTIDE SEQUENCE</scope>
    <source>
        <strain evidence="11">VN-18</strain>
    </source>
</reference>
<evidence type="ECO:0000256" key="4">
    <source>
        <dbReference type="ARBA" id="ARBA00022679"/>
    </source>
</evidence>
<name>A0A8S9ZUD8_9BILA</name>
<evidence type="ECO:0000256" key="1">
    <source>
        <dbReference type="ARBA" id="ARBA00004323"/>
    </source>
</evidence>
<dbReference type="GO" id="GO:0000139">
    <property type="term" value="C:Golgi membrane"/>
    <property type="evidence" value="ECO:0007669"/>
    <property type="project" value="UniProtKB-SubCell"/>
</dbReference>
<sequence length="372" mass="44255">MINGFCHIKDGNNFILTQKRITLRHYLWNPRSCFFRIFFAAVICFILLRLIYQINRPLFSTFINNESIRESSKQSINFTIAFSNVQKNYQMEKPEIDPCNGKQIKLLVLIMSRRNTLFKRMGIRKSWAKDKNKRIVIRYVIGGPKSDEENSTFVENELLMEQRKYKDLIRYTIPDGYENLHFKMGAAFQWQQKWCPNAEYIMKTDDDTIVDLPRWEFWTDRKFKKDVEKVPNKAVFFGMRLEEIEPIRDPNHKWYVSVEHFPGKFFPFYMQGASYFGTNNAINLIMSHTKEVIGFNMDDIVFTGTLADIANVTRLDYGYYHFRGGNPLMTDEHCEGGIPTIITYFEQFKEIKEYIESYNKMHWLTCKLNSEE</sequence>
<evidence type="ECO:0000256" key="6">
    <source>
        <dbReference type="ARBA" id="ARBA00022968"/>
    </source>
</evidence>
<evidence type="ECO:0000256" key="9">
    <source>
        <dbReference type="ARBA" id="ARBA00023136"/>
    </source>
</evidence>
<dbReference type="AlphaFoldDB" id="A0A8S9ZUD8"/>
<keyword evidence="12" id="KW-1185">Reference proteome</keyword>
<comment type="subcellular location">
    <subcellularLocation>
        <location evidence="1 10">Golgi apparatus membrane</location>
        <topology evidence="1 10">Single-pass type II membrane protein</topology>
    </subcellularLocation>
</comment>
<evidence type="ECO:0000256" key="2">
    <source>
        <dbReference type="ARBA" id="ARBA00008661"/>
    </source>
</evidence>
<evidence type="ECO:0000256" key="3">
    <source>
        <dbReference type="ARBA" id="ARBA00022676"/>
    </source>
</evidence>
<keyword evidence="5 10" id="KW-0812">Transmembrane</keyword>